<organism evidence="1 2">
    <name type="scientific">candidate division WWE3 bacterium CG23_combo_of_CG06-09_8_20_14_all_40_14</name>
    <dbReference type="NCBI Taxonomy" id="1975095"/>
    <lineage>
        <taxon>Bacteria</taxon>
        <taxon>Katanobacteria</taxon>
    </lineage>
</organism>
<reference evidence="1 2" key="1">
    <citation type="submission" date="2017-09" db="EMBL/GenBank/DDBJ databases">
        <title>Depth-based differentiation of microbial function through sediment-hosted aquifers and enrichment of novel symbionts in the deep terrestrial subsurface.</title>
        <authorList>
            <person name="Probst A.J."/>
            <person name="Ladd B."/>
            <person name="Jarett J.K."/>
            <person name="Geller-Mcgrath D.E."/>
            <person name="Sieber C.M."/>
            <person name="Emerson J.B."/>
            <person name="Anantharaman K."/>
            <person name="Thomas B.C."/>
            <person name="Malmstrom R."/>
            <person name="Stieglmeier M."/>
            <person name="Klingl A."/>
            <person name="Woyke T."/>
            <person name="Ryan C.M."/>
            <person name="Banfield J.F."/>
        </authorList>
    </citation>
    <scope>NUCLEOTIDE SEQUENCE [LARGE SCALE GENOMIC DNA]</scope>
    <source>
        <strain evidence="1">CG23_combo_of_CG06-09_8_20_14_all_40_14</strain>
    </source>
</reference>
<dbReference type="EMBL" id="PCQY01000014">
    <property type="protein sequence ID" value="PIP04699.1"/>
    <property type="molecule type" value="Genomic_DNA"/>
</dbReference>
<protein>
    <submittedName>
        <fullName evidence="1">Uncharacterized protein</fullName>
    </submittedName>
</protein>
<gene>
    <name evidence="1" type="ORF">COX53_01035</name>
</gene>
<evidence type="ECO:0000313" key="1">
    <source>
        <dbReference type="EMBL" id="PIP04699.1"/>
    </source>
</evidence>
<accession>A0A2G9XCK8</accession>
<comment type="caution">
    <text evidence="1">The sequence shown here is derived from an EMBL/GenBank/DDBJ whole genome shotgun (WGS) entry which is preliminary data.</text>
</comment>
<sequence length="81" mass="9592">MKLNQEFRTRRDLEEWLILFQEEGVLEMPLVSAFITELLRGDKTRAQLIDWVKEVFPDLDAGAEVDEMIHVYQDLELLENV</sequence>
<dbReference type="AlphaFoldDB" id="A0A2G9XCK8"/>
<evidence type="ECO:0000313" key="2">
    <source>
        <dbReference type="Proteomes" id="UP000231388"/>
    </source>
</evidence>
<proteinExistence type="predicted"/>
<dbReference type="Proteomes" id="UP000231388">
    <property type="component" value="Unassembled WGS sequence"/>
</dbReference>
<name>A0A2G9XCK8_UNCKA</name>